<dbReference type="KEGG" id="lbc:LACBIDRAFT_322488"/>
<dbReference type="InParanoid" id="B0CWG8"/>
<accession>B0CWG8</accession>
<gene>
    <name evidence="1" type="ORF">LACBIDRAFT_322488</name>
</gene>
<protein>
    <submittedName>
        <fullName evidence="1">Predicted protein</fullName>
    </submittedName>
</protein>
<dbReference type="AlphaFoldDB" id="B0CWG8"/>
<dbReference type="GeneID" id="6071958"/>
<dbReference type="RefSeq" id="XP_001876003.1">
    <property type="nucleotide sequence ID" value="XM_001875968.1"/>
</dbReference>
<sequence>MAALRQAKTAERLANQNAAIAKGNYQLADIPCEACSKCQDRDIVPCAIRSPPQQGSCSTCSTVTKKKDTNSEVEDEIQKGLQDLETATVSGGDAQVKIMRKKVRSKKLQVKKVKPDVKEKGKQDVEMATVGHDAEHAIDVDMEVGLTMGKGKSEGGIDIEMAKVKHEETKVGAIPKADKDMGWVTPTIIIEPPTPHTSAIFKSTETEVGTNTDKGKGQEIGPPASEMEWIVPKLAMRLGKKFMKLVIL</sequence>
<dbReference type="HOGENOM" id="CLU_1120319_0_0_1"/>
<evidence type="ECO:0000313" key="2">
    <source>
        <dbReference type="Proteomes" id="UP000001194"/>
    </source>
</evidence>
<name>B0CWG8_LACBS</name>
<proteinExistence type="predicted"/>
<reference evidence="1 2" key="1">
    <citation type="journal article" date="2008" name="Nature">
        <title>The genome of Laccaria bicolor provides insights into mycorrhizal symbiosis.</title>
        <authorList>
            <person name="Martin F."/>
            <person name="Aerts A."/>
            <person name="Ahren D."/>
            <person name="Brun A."/>
            <person name="Danchin E.G.J."/>
            <person name="Duchaussoy F."/>
            <person name="Gibon J."/>
            <person name="Kohler A."/>
            <person name="Lindquist E."/>
            <person name="Pereda V."/>
            <person name="Salamov A."/>
            <person name="Shapiro H.J."/>
            <person name="Wuyts J."/>
            <person name="Blaudez D."/>
            <person name="Buee M."/>
            <person name="Brokstein P."/>
            <person name="Canbaeck B."/>
            <person name="Cohen D."/>
            <person name="Courty P.E."/>
            <person name="Coutinho P.M."/>
            <person name="Delaruelle C."/>
            <person name="Detter J.C."/>
            <person name="Deveau A."/>
            <person name="DiFazio S."/>
            <person name="Duplessis S."/>
            <person name="Fraissinet-Tachet L."/>
            <person name="Lucic E."/>
            <person name="Frey-Klett P."/>
            <person name="Fourrey C."/>
            <person name="Feussner I."/>
            <person name="Gay G."/>
            <person name="Grimwood J."/>
            <person name="Hoegger P.J."/>
            <person name="Jain P."/>
            <person name="Kilaru S."/>
            <person name="Labbe J."/>
            <person name="Lin Y.C."/>
            <person name="Legue V."/>
            <person name="Le Tacon F."/>
            <person name="Marmeisse R."/>
            <person name="Melayah D."/>
            <person name="Montanini B."/>
            <person name="Muratet M."/>
            <person name="Nehls U."/>
            <person name="Niculita-Hirzel H."/>
            <person name="Oudot-Le Secq M.P."/>
            <person name="Peter M."/>
            <person name="Quesneville H."/>
            <person name="Rajashekar B."/>
            <person name="Reich M."/>
            <person name="Rouhier N."/>
            <person name="Schmutz J."/>
            <person name="Yin T."/>
            <person name="Chalot M."/>
            <person name="Henrissat B."/>
            <person name="Kuees U."/>
            <person name="Lucas S."/>
            <person name="Van de Peer Y."/>
            <person name="Podila G.K."/>
            <person name="Polle A."/>
            <person name="Pukkila P.J."/>
            <person name="Richardson P.M."/>
            <person name="Rouze P."/>
            <person name="Sanders I.R."/>
            <person name="Stajich J.E."/>
            <person name="Tunlid A."/>
            <person name="Tuskan G."/>
            <person name="Grigoriev I.V."/>
        </authorList>
    </citation>
    <scope>NUCLEOTIDE SEQUENCE [LARGE SCALE GENOMIC DNA]</scope>
    <source>
        <strain evidence="2">S238N-H82 / ATCC MYA-4686</strain>
    </source>
</reference>
<evidence type="ECO:0000313" key="1">
    <source>
        <dbReference type="EMBL" id="EDR13505.1"/>
    </source>
</evidence>
<dbReference type="Proteomes" id="UP000001194">
    <property type="component" value="Unassembled WGS sequence"/>
</dbReference>
<organism evidence="2">
    <name type="scientific">Laccaria bicolor (strain S238N-H82 / ATCC MYA-4686)</name>
    <name type="common">Bicoloured deceiver</name>
    <name type="synonym">Laccaria laccata var. bicolor</name>
    <dbReference type="NCBI Taxonomy" id="486041"/>
    <lineage>
        <taxon>Eukaryota</taxon>
        <taxon>Fungi</taxon>
        <taxon>Dikarya</taxon>
        <taxon>Basidiomycota</taxon>
        <taxon>Agaricomycotina</taxon>
        <taxon>Agaricomycetes</taxon>
        <taxon>Agaricomycetidae</taxon>
        <taxon>Agaricales</taxon>
        <taxon>Agaricineae</taxon>
        <taxon>Hydnangiaceae</taxon>
        <taxon>Laccaria</taxon>
    </lineage>
</organism>
<keyword evidence="2" id="KW-1185">Reference proteome</keyword>
<dbReference type="EMBL" id="DS547093">
    <property type="protein sequence ID" value="EDR13505.1"/>
    <property type="molecule type" value="Genomic_DNA"/>
</dbReference>